<protein>
    <submittedName>
        <fullName evidence="5">Aldehyde dehydrogenase family protein</fullName>
    </submittedName>
</protein>
<evidence type="ECO:0000256" key="3">
    <source>
        <dbReference type="RuleBase" id="RU003345"/>
    </source>
</evidence>
<evidence type="ECO:0000256" key="2">
    <source>
        <dbReference type="PROSITE-ProRule" id="PRU10007"/>
    </source>
</evidence>
<feature type="domain" description="Aldehyde dehydrogenase" evidence="4">
    <location>
        <begin position="19"/>
        <end position="85"/>
    </location>
</feature>
<feature type="active site" evidence="2">
    <location>
        <position position="35"/>
    </location>
</feature>
<dbReference type="InterPro" id="IPR016162">
    <property type="entry name" value="Ald_DH_N"/>
</dbReference>
<dbReference type="PANTHER" id="PTHR11699">
    <property type="entry name" value="ALDEHYDE DEHYDROGENASE-RELATED"/>
    <property type="match status" value="1"/>
</dbReference>
<dbReference type="Proteomes" id="UP001484535">
    <property type="component" value="Unassembled WGS sequence"/>
</dbReference>
<dbReference type="EMBL" id="JBDLBR010000002">
    <property type="protein sequence ID" value="MEN7536744.1"/>
    <property type="molecule type" value="Genomic_DNA"/>
</dbReference>
<dbReference type="InterPro" id="IPR016163">
    <property type="entry name" value="Ald_DH_C"/>
</dbReference>
<evidence type="ECO:0000259" key="4">
    <source>
        <dbReference type="Pfam" id="PF00171"/>
    </source>
</evidence>
<dbReference type="InterPro" id="IPR016161">
    <property type="entry name" value="Ald_DH/histidinol_DH"/>
</dbReference>
<name>A0ABV0CV59_9SPHN</name>
<sequence length="116" mass="12410">MGRSTLRSLLQRNRHLLAAKIAEAAKGNLKKVSLELGGKSPMILFADADLNVAIPAIASGIFYNMGQTCTVGSRLYVEESLSDHTRSLRIGPGLDPALPFGGFRQSGWGGKWVGAR</sequence>
<proteinExistence type="inferred from homology"/>
<keyword evidence="6" id="KW-1185">Reference proteome</keyword>
<dbReference type="Pfam" id="PF00171">
    <property type="entry name" value="Aldedh"/>
    <property type="match status" value="1"/>
</dbReference>
<accession>A0ABV0CV59</accession>
<dbReference type="InterPro" id="IPR029510">
    <property type="entry name" value="Ald_DH_CS_GLU"/>
</dbReference>
<evidence type="ECO:0000256" key="1">
    <source>
        <dbReference type="ARBA" id="ARBA00023002"/>
    </source>
</evidence>
<reference evidence="5 6" key="1">
    <citation type="submission" date="2024-05" db="EMBL/GenBank/DDBJ databases">
        <authorList>
            <person name="Park S."/>
        </authorList>
    </citation>
    <scope>NUCLEOTIDE SEQUENCE [LARGE SCALE GENOMIC DNA]</scope>
    <source>
        <strain evidence="5 6">DGU5</strain>
    </source>
</reference>
<dbReference type="InterPro" id="IPR015590">
    <property type="entry name" value="Aldehyde_DH_dom"/>
</dbReference>
<comment type="similarity">
    <text evidence="3">Belongs to the aldehyde dehydrogenase family.</text>
</comment>
<dbReference type="SUPFAM" id="SSF53720">
    <property type="entry name" value="ALDH-like"/>
    <property type="match status" value="1"/>
</dbReference>
<dbReference type="Gene3D" id="3.40.605.10">
    <property type="entry name" value="Aldehyde Dehydrogenase, Chain A, domain 1"/>
    <property type="match status" value="1"/>
</dbReference>
<gene>
    <name evidence="5" type="ORF">ABDJ38_06125</name>
</gene>
<organism evidence="5 6">
    <name type="scientific">Aurantiacibacter flavus</name>
    <dbReference type="NCBI Taxonomy" id="3145232"/>
    <lineage>
        <taxon>Bacteria</taxon>
        <taxon>Pseudomonadati</taxon>
        <taxon>Pseudomonadota</taxon>
        <taxon>Alphaproteobacteria</taxon>
        <taxon>Sphingomonadales</taxon>
        <taxon>Erythrobacteraceae</taxon>
        <taxon>Aurantiacibacter</taxon>
    </lineage>
</organism>
<dbReference type="PROSITE" id="PS00687">
    <property type="entry name" value="ALDEHYDE_DEHYDR_GLU"/>
    <property type="match status" value="1"/>
</dbReference>
<dbReference type="Gene3D" id="3.40.309.10">
    <property type="entry name" value="Aldehyde Dehydrogenase, Chain A, domain 2"/>
    <property type="match status" value="1"/>
</dbReference>
<keyword evidence="1 3" id="KW-0560">Oxidoreductase</keyword>
<evidence type="ECO:0000313" key="6">
    <source>
        <dbReference type="Proteomes" id="UP001484535"/>
    </source>
</evidence>
<dbReference type="RefSeq" id="WP_346784197.1">
    <property type="nucleotide sequence ID" value="NZ_JBDLBR010000002.1"/>
</dbReference>
<comment type="caution">
    <text evidence="5">The sequence shown here is derived from an EMBL/GenBank/DDBJ whole genome shotgun (WGS) entry which is preliminary data.</text>
</comment>
<evidence type="ECO:0000313" key="5">
    <source>
        <dbReference type="EMBL" id="MEN7536744.1"/>
    </source>
</evidence>